<organism evidence="1 2">
    <name type="scientific">Chlamydomonas eustigma</name>
    <dbReference type="NCBI Taxonomy" id="1157962"/>
    <lineage>
        <taxon>Eukaryota</taxon>
        <taxon>Viridiplantae</taxon>
        <taxon>Chlorophyta</taxon>
        <taxon>core chlorophytes</taxon>
        <taxon>Chlorophyceae</taxon>
        <taxon>CS clade</taxon>
        <taxon>Chlamydomonadales</taxon>
        <taxon>Chlamydomonadaceae</taxon>
        <taxon>Chlamydomonas</taxon>
    </lineage>
</organism>
<dbReference type="EMBL" id="BEGY01000006">
    <property type="protein sequence ID" value="GAX74162.1"/>
    <property type="molecule type" value="Genomic_DNA"/>
</dbReference>
<gene>
    <name evidence="1" type="ORF">CEUSTIGMA_g1611.t1</name>
</gene>
<reference evidence="1 2" key="1">
    <citation type="submission" date="2017-08" db="EMBL/GenBank/DDBJ databases">
        <title>Acidophilic green algal genome provides insights into adaptation to an acidic environment.</title>
        <authorList>
            <person name="Hirooka S."/>
            <person name="Hirose Y."/>
            <person name="Kanesaki Y."/>
            <person name="Higuchi S."/>
            <person name="Fujiwara T."/>
            <person name="Onuma R."/>
            <person name="Era A."/>
            <person name="Ohbayashi R."/>
            <person name="Uzuka A."/>
            <person name="Nozaki H."/>
            <person name="Yoshikawa H."/>
            <person name="Miyagishima S.Y."/>
        </authorList>
    </citation>
    <scope>NUCLEOTIDE SEQUENCE [LARGE SCALE GENOMIC DNA]</scope>
    <source>
        <strain evidence="1 2">NIES-2499</strain>
    </source>
</reference>
<keyword evidence="2" id="KW-1185">Reference proteome</keyword>
<dbReference type="OrthoDB" id="542675at2759"/>
<dbReference type="Gene3D" id="2.70.160.11">
    <property type="entry name" value="Hnrnp arginine n-methyltransferase1"/>
    <property type="match status" value="1"/>
</dbReference>
<dbReference type="STRING" id="1157962.A0A250WU56"/>
<dbReference type="Proteomes" id="UP000232323">
    <property type="component" value="Unassembled WGS sequence"/>
</dbReference>
<accession>A0A250WU56</accession>
<comment type="caution">
    <text evidence="1">The sequence shown here is derived from an EMBL/GenBank/DDBJ whole genome shotgun (WGS) entry which is preliminary data.</text>
</comment>
<sequence>MPNYPKILLALTQKSLSYNQNFDSGFLGENVFGILQDAHLRGWLNNTSMVIPGCARVYCMPVQLNHVKAVEFSALQACGSNYSNLPAPTTESYAATQLSCSINIESVSKFVARPDYEALSLTLATDGDSWGTSGTKLATEQTPYGWSQAKWLPLAEPQLLFEFPLNKVNHKDYIMAHNRQQLEFNILREGTFNAVVFWHDLSMCADKAPFCNSCVERGVSDMLDSADLQKSDRENIMLMTSKAGGPILPSCILSNSPYNSKISHTWQQAVFWMPPKSVQAENKISLIGEHDAYGINFKMEESNVLQPASIGSNWLDPLWKIKYEDVKALSEGIFCTAKGDPLEFKSIALSTLKLATRPQDFGVDADFASMLCLRTMHV</sequence>
<evidence type="ECO:0000313" key="2">
    <source>
        <dbReference type="Proteomes" id="UP000232323"/>
    </source>
</evidence>
<name>A0A250WU56_9CHLO</name>
<proteinExistence type="predicted"/>
<evidence type="ECO:0000313" key="1">
    <source>
        <dbReference type="EMBL" id="GAX74162.1"/>
    </source>
</evidence>
<protein>
    <submittedName>
        <fullName evidence="1">Uncharacterized protein</fullName>
    </submittedName>
</protein>
<dbReference type="AlphaFoldDB" id="A0A250WU56"/>